<dbReference type="EMBL" id="QFQB01000046">
    <property type="protein sequence ID" value="PZQ45532.1"/>
    <property type="molecule type" value="Genomic_DNA"/>
</dbReference>
<reference evidence="3 4" key="1">
    <citation type="submission" date="2017-08" db="EMBL/GenBank/DDBJ databases">
        <title>Infants hospitalized years apart are colonized by the same room-sourced microbial strains.</title>
        <authorList>
            <person name="Brooks B."/>
            <person name="Olm M.R."/>
            <person name="Firek B.A."/>
            <person name="Baker R."/>
            <person name="Thomas B.C."/>
            <person name="Morowitz M.J."/>
            <person name="Banfield J.F."/>
        </authorList>
    </citation>
    <scope>NUCLEOTIDE SEQUENCE [LARGE SCALE GENOMIC DNA]</scope>
    <source>
        <strain evidence="3">S2_005_002_R2_29</strain>
    </source>
</reference>
<dbReference type="PANTHER" id="PTHR11178">
    <property type="entry name" value="IRON-SULFUR CLUSTER SCAFFOLD PROTEIN NFU-RELATED"/>
    <property type="match status" value="1"/>
</dbReference>
<dbReference type="InterPro" id="IPR014824">
    <property type="entry name" value="Nfu/NifU_N"/>
</dbReference>
<dbReference type="GO" id="GO:0051536">
    <property type="term" value="F:iron-sulfur cluster binding"/>
    <property type="evidence" value="ECO:0007669"/>
    <property type="project" value="InterPro"/>
</dbReference>
<evidence type="ECO:0000313" key="3">
    <source>
        <dbReference type="EMBL" id="PZQ45532.1"/>
    </source>
</evidence>
<sequence length="184" mass="19871">MFIQTEATPNPATVKFIPGVPVMTSGVAEFISTDAAAKSPLAERIFAVNGVQSVFFGSDFVSVTKGDSTDWPQIKGPILSAVMQHFSMGEPLFREEGAIAAASDDLLDEISKQIKELIDKRVRPAVAMDGGDIVFEKFEKGVVFLKMRGACSGCPSSTVTLKSGVENMLRHYVPEVLEVRQSVE</sequence>
<name>A0A2W5MWE3_9BACT</name>
<accession>A0A2W5MWE3</accession>
<dbReference type="FunFam" id="3.30.1370.70:FF:000001">
    <property type="entry name" value="NifU-like protein 4, mitochondrial"/>
    <property type="match status" value="1"/>
</dbReference>
<evidence type="ECO:0000256" key="1">
    <source>
        <dbReference type="ARBA" id="ARBA00006420"/>
    </source>
</evidence>
<protein>
    <submittedName>
        <fullName evidence="3">NifU family protein</fullName>
    </submittedName>
</protein>
<dbReference type="InterPro" id="IPR035433">
    <property type="entry name" value="NFU1-like"/>
</dbReference>
<dbReference type="Gene3D" id="3.30.300.130">
    <property type="entry name" value="Fe-S cluster assembly (FSCA)"/>
    <property type="match status" value="1"/>
</dbReference>
<dbReference type="InterPro" id="IPR034904">
    <property type="entry name" value="FSCA_dom_sf"/>
</dbReference>
<dbReference type="Pfam" id="PF08712">
    <property type="entry name" value="Nfu_N"/>
    <property type="match status" value="1"/>
</dbReference>
<dbReference type="SUPFAM" id="SSF110836">
    <property type="entry name" value="Hypothetical protein SAV1430"/>
    <property type="match status" value="1"/>
</dbReference>
<dbReference type="PANTHER" id="PTHR11178:SF1">
    <property type="entry name" value="NFU1 IRON-SULFUR CLUSTER SCAFFOLD HOMOLOG, MITOCHONDRIAL"/>
    <property type="match status" value="1"/>
</dbReference>
<feature type="domain" description="Scaffold protein Nfu/NifU N-terminal" evidence="2">
    <location>
        <begin position="3"/>
        <end position="89"/>
    </location>
</feature>
<dbReference type="SUPFAM" id="SSF117916">
    <property type="entry name" value="Fe-S cluster assembly (FSCA) domain-like"/>
    <property type="match status" value="1"/>
</dbReference>
<comment type="similarity">
    <text evidence="1">Belongs to the NifU family.</text>
</comment>
<dbReference type="FunFam" id="3.30.300.130:FF:000001">
    <property type="entry name" value="NFU1 iron-sulfur cluster scaffold"/>
    <property type="match status" value="1"/>
</dbReference>
<gene>
    <name evidence="3" type="ORF">DI551_07120</name>
</gene>
<dbReference type="GO" id="GO:0005506">
    <property type="term" value="F:iron ion binding"/>
    <property type="evidence" value="ECO:0007669"/>
    <property type="project" value="InterPro"/>
</dbReference>
<evidence type="ECO:0000259" key="2">
    <source>
        <dbReference type="SMART" id="SM00932"/>
    </source>
</evidence>
<dbReference type="PIRSF" id="PIRSF036773">
    <property type="entry name" value="HIRIP5"/>
    <property type="match status" value="1"/>
</dbReference>
<organism evidence="3 4">
    <name type="scientific">Micavibrio aeruginosavorus</name>
    <dbReference type="NCBI Taxonomy" id="349221"/>
    <lineage>
        <taxon>Bacteria</taxon>
        <taxon>Pseudomonadati</taxon>
        <taxon>Bdellovibrionota</taxon>
        <taxon>Bdellovibrionia</taxon>
        <taxon>Bdellovibrionales</taxon>
        <taxon>Pseudobdellovibrionaceae</taxon>
        <taxon>Micavibrio</taxon>
    </lineage>
</organism>
<dbReference type="AlphaFoldDB" id="A0A2W5MWE3"/>
<proteinExistence type="inferred from homology"/>
<dbReference type="InterPro" id="IPR036498">
    <property type="entry name" value="Nfu/NifU_N_sf"/>
</dbReference>
<dbReference type="SMART" id="SM00932">
    <property type="entry name" value="Nfu_N"/>
    <property type="match status" value="1"/>
</dbReference>
<dbReference type="Gene3D" id="3.30.1370.70">
    <property type="entry name" value="Scaffold protein Nfu/NifU, N-terminal domain"/>
    <property type="match status" value="1"/>
</dbReference>
<comment type="caution">
    <text evidence="3">The sequence shown here is derived from an EMBL/GenBank/DDBJ whole genome shotgun (WGS) entry which is preliminary data.</text>
</comment>
<dbReference type="Proteomes" id="UP000249417">
    <property type="component" value="Unassembled WGS sequence"/>
</dbReference>
<dbReference type="InterPro" id="IPR001075">
    <property type="entry name" value="NIF_FeS_clus_asmbl_NifU_C"/>
</dbReference>
<dbReference type="Pfam" id="PF01106">
    <property type="entry name" value="NifU"/>
    <property type="match status" value="1"/>
</dbReference>
<evidence type="ECO:0000313" key="4">
    <source>
        <dbReference type="Proteomes" id="UP000249417"/>
    </source>
</evidence>
<dbReference type="GO" id="GO:0016226">
    <property type="term" value="P:iron-sulfur cluster assembly"/>
    <property type="evidence" value="ECO:0007669"/>
    <property type="project" value="InterPro"/>
</dbReference>